<sequence length="512" mass="56610">MLALWLGASGCVIGPRFTRCPGEGGRGWVELDSEHYTLRTDLPAEQAREAMGELERTRMVLLAGMWPSALRQPMAKLSVYILADWKEFKGLFPRRVQALYHRSETEALIVLSGPPSAWANRYSPFSADSSSRLNHELAHYLSSYVLLRQPLWLSEGLAEYLETAQLTQDGRSAVLGVPNKDATYVAARLLRDSVNSTRGGGVVPGTLAWEPGLNFEEQDRELSAMYAGSWMLVHWLIHERAERFAEFQALLSQGVAPDEALQRALPELQRGKMDETLWEYVRARPPPPRQVVVPPTDTAFVERTLEDAEVHATRSKLAALGASMARQAALVKNRQVLARKELDEALRIDPEGLPALTVKSAEASREERLTLARTAVRAHPDDSGAWLLLGAALEPDEAAQEEREAAYKKALSLDPRSIPATKGLAWLYVTQGRSAEALPLAQWAVSLAPWSPSALDTLALALAGQGRCEEALQLEHRAMGHLREQRSTEQEHVLRERLAKLADGSLCKPAPP</sequence>
<evidence type="ECO:0000313" key="3">
    <source>
        <dbReference type="EMBL" id="SEU35459.1"/>
    </source>
</evidence>
<dbReference type="AlphaFoldDB" id="A0A511T7H2"/>
<dbReference type="SUPFAM" id="SSF48452">
    <property type="entry name" value="TPR-like"/>
    <property type="match status" value="1"/>
</dbReference>
<comment type="caution">
    <text evidence="2">The sequence shown here is derived from an EMBL/GenBank/DDBJ whole genome shotgun (WGS) entry which is preliminary data.</text>
</comment>
<dbReference type="InterPro" id="IPR011990">
    <property type="entry name" value="TPR-like_helical_dom_sf"/>
</dbReference>
<feature type="domain" description="DUF1570" evidence="1">
    <location>
        <begin position="148"/>
        <end position="252"/>
    </location>
</feature>
<dbReference type="PANTHER" id="PTHR12558:SF33">
    <property type="entry name" value="BLL7664 PROTEIN"/>
    <property type="match status" value="1"/>
</dbReference>
<reference evidence="2 5" key="2">
    <citation type="submission" date="2019-07" db="EMBL/GenBank/DDBJ databases">
        <title>Whole genome shotgun sequence of Myxococcus fulvus NBRC 100333.</title>
        <authorList>
            <person name="Hosoyama A."/>
            <person name="Uohara A."/>
            <person name="Ohji S."/>
            <person name="Ichikawa N."/>
        </authorList>
    </citation>
    <scope>NUCLEOTIDE SEQUENCE [LARGE SCALE GENOMIC DNA]</scope>
    <source>
        <strain evidence="2 5">NBRC 100333</strain>
    </source>
</reference>
<dbReference type="Proteomes" id="UP000183760">
    <property type="component" value="Unassembled WGS sequence"/>
</dbReference>
<organism evidence="2 5">
    <name type="scientific">Myxococcus fulvus</name>
    <dbReference type="NCBI Taxonomy" id="33"/>
    <lineage>
        <taxon>Bacteria</taxon>
        <taxon>Pseudomonadati</taxon>
        <taxon>Myxococcota</taxon>
        <taxon>Myxococcia</taxon>
        <taxon>Myxococcales</taxon>
        <taxon>Cystobacterineae</taxon>
        <taxon>Myxococcaceae</taxon>
        <taxon>Myxococcus</taxon>
    </lineage>
</organism>
<evidence type="ECO:0000313" key="4">
    <source>
        <dbReference type="Proteomes" id="UP000183760"/>
    </source>
</evidence>
<dbReference type="OrthoDB" id="5516557at2"/>
<proteinExistence type="predicted"/>
<dbReference type="Pfam" id="PF13432">
    <property type="entry name" value="TPR_16"/>
    <property type="match status" value="2"/>
</dbReference>
<dbReference type="EMBL" id="BJXR01000037">
    <property type="protein sequence ID" value="GEN10116.1"/>
    <property type="molecule type" value="Genomic_DNA"/>
</dbReference>
<dbReference type="STRING" id="1334629.MFUL124B02_14770"/>
<protein>
    <submittedName>
        <fullName evidence="3">Tetratricopeptide repeat-containing protein</fullName>
    </submittedName>
</protein>
<accession>A0A511T7H2</accession>
<name>A0A511T7H2_MYXFU</name>
<evidence type="ECO:0000313" key="5">
    <source>
        <dbReference type="Proteomes" id="UP000321514"/>
    </source>
</evidence>
<dbReference type="Gene3D" id="1.25.40.10">
    <property type="entry name" value="Tetratricopeptide repeat domain"/>
    <property type="match status" value="1"/>
</dbReference>
<dbReference type="Pfam" id="PF07607">
    <property type="entry name" value="DUF1570"/>
    <property type="match status" value="1"/>
</dbReference>
<gene>
    <name evidence="2" type="ORF">MFU01_51530</name>
    <name evidence="3" type="ORF">SAMN05443572_110287</name>
</gene>
<dbReference type="InterPro" id="IPR011464">
    <property type="entry name" value="DUF1570"/>
</dbReference>
<evidence type="ECO:0000259" key="1">
    <source>
        <dbReference type="Pfam" id="PF07607"/>
    </source>
</evidence>
<dbReference type="Proteomes" id="UP000321514">
    <property type="component" value="Unassembled WGS sequence"/>
</dbReference>
<dbReference type="PANTHER" id="PTHR12558">
    <property type="entry name" value="CELL DIVISION CYCLE 16,23,27"/>
    <property type="match status" value="1"/>
</dbReference>
<evidence type="ECO:0000313" key="2">
    <source>
        <dbReference type="EMBL" id="GEN10116.1"/>
    </source>
</evidence>
<reference evidence="3 4" key="1">
    <citation type="submission" date="2016-10" db="EMBL/GenBank/DDBJ databases">
        <authorList>
            <person name="Varghese N."/>
            <person name="Submissions S."/>
        </authorList>
    </citation>
    <scope>NUCLEOTIDE SEQUENCE [LARGE SCALE GENOMIC DNA]</scope>
    <source>
        <strain evidence="3 4">DSM 16525</strain>
    </source>
</reference>
<dbReference type="EMBL" id="FOIB01000010">
    <property type="protein sequence ID" value="SEU35459.1"/>
    <property type="molecule type" value="Genomic_DNA"/>
</dbReference>
<keyword evidence="4" id="KW-1185">Reference proteome</keyword>